<evidence type="ECO:0000313" key="2">
    <source>
        <dbReference type="Proteomes" id="UP001597173"/>
    </source>
</evidence>
<accession>A0ABW3YTF8</accession>
<organism evidence="1 2">
    <name type="scientific">Mycoplana ramosa</name>
    <name type="common">Mycoplana bullata</name>
    <dbReference type="NCBI Taxonomy" id="40837"/>
    <lineage>
        <taxon>Bacteria</taxon>
        <taxon>Pseudomonadati</taxon>
        <taxon>Pseudomonadota</taxon>
        <taxon>Alphaproteobacteria</taxon>
        <taxon>Hyphomicrobiales</taxon>
        <taxon>Rhizobiaceae</taxon>
        <taxon>Mycoplana</taxon>
    </lineage>
</organism>
<proteinExistence type="predicted"/>
<dbReference type="SUPFAM" id="SSF47413">
    <property type="entry name" value="lambda repressor-like DNA-binding domains"/>
    <property type="match status" value="1"/>
</dbReference>
<dbReference type="EMBL" id="JBHTNF010000001">
    <property type="protein sequence ID" value="MFD1326976.1"/>
    <property type="molecule type" value="Genomic_DNA"/>
</dbReference>
<protein>
    <submittedName>
        <fullName evidence="1">Multiprotein-bridging factor 1 family protein</fullName>
    </submittedName>
</protein>
<dbReference type="RefSeq" id="WP_374837296.1">
    <property type="nucleotide sequence ID" value="NZ_JBHEEW010000004.1"/>
</dbReference>
<sequence>MITPAQCRAGRALIDWTKDQLAEAASVSPRTISDFECGKKGASEASRRAIEAALFDGGVLLVGEDEAGVGVRLKFTRREVKAIDVLENEGGPTGEDDQLPL</sequence>
<dbReference type="Proteomes" id="UP001597173">
    <property type="component" value="Unassembled WGS sequence"/>
</dbReference>
<evidence type="ECO:0000313" key="1">
    <source>
        <dbReference type="EMBL" id="MFD1326976.1"/>
    </source>
</evidence>
<dbReference type="Gene3D" id="1.10.260.40">
    <property type="entry name" value="lambda repressor-like DNA-binding domains"/>
    <property type="match status" value="1"/>
</dbReference>
<gene>
    <name evidence="1" type="ORF">ACFQ33_03595</name>
</gene>
<dbReference type="CDD" id="cd00093">
    <property type="entry name" value="HTH_XRE"/>
    <property type="match status" value="1"/>
</dbReference>
<reference evidence="2" key="1">
    <citation type="journal article" date="2019" name="Int. J. Syst. Evol. Microbiol.">
        <title>The Global Catalogue of Microorganisms (GCM) 10K type strain sequencing project: providing services to taxonomists for standard genome sequencing and annotation.</title>
        <authorList>
            <consortium name="The Broad Institute Genomics Platform"/>
            <consortium name="The Broad Institute Genome Sequencing Center for Infectious Disease"/>
            <person name="Wu L."/>
            <person name="Ma J."/>
        </authorList>
    </citation>
    <scope>NUCLEOTIDE SEQUENCE [LARGE SCALE GENOMIC DNA]</scope>
    <source>
        <strain evidence="2">CCUG 55609</strain>
    </source>
</reference>
<keyword evidence="2" id="KW-1185">Reference proteome</keyword>
<dbReference type="InterPro" id="IPR001387">
    <property type="entry name" value="Cro/C1-type_HTH"/>
</dbReference>
<name>A0ABW3YTF8_MYCRA</name>
<comment type="caution">
    <text evidence="1">The sequence shown here is derived from an EMBL/GenBank/DDBJ whole genome shotgun (WGS) entry which is preliminary data.</text>
</comment>
<dbReference type="InterPro" id="IPR010982">
    <property type="entry name" value="Lambda_DNA-bd_dom_sf"/>
</dbReference>